<dbReference type="AlphaFoldDB" id="A0A4R4FIW0"/>
<evidence type="ECO:0000313" key="9">
    <source>
        <dbReference type="EMBL" id="TDA23501.1"/>
    </source>
</evidence>
<evidence type="ECO:0000256" key="7">
    <source>
        <dbReference type="RuleBase" id="RU363032"/>
    </source>
</evidence>
<dbReference type="PANTHER" id="PTHR30151:SF20">
    <property type="entry name" value="ABC TRANSPORTER PERMEASE PROTEIN HI_0355-RELATED"/>
    <property type="match status" value="1"/>
</dbReference>
<feature type="transmembrane region" description="Helical" evidence="7">
    <location>
        <begin position="110"/>
        <end position="129"/>
    </location>
</feature>
<dbReference type="SUPFAM" id="SSF161098">
    <property type="entry name" value="MetI-like"/>
    <property type="match status" value="1"/>
</dbReference>
<evidence type="ECO:0000259" key="8">
    <source>
        <dbReference type="PROSITE" id="PS50928"/>
    </source>
</evidence>
<keyword evidence="3" id="KW-1003">Cell membrane</keyword>
<keyword evidence="4 7" id="KW-0812">Transmembrane</keyword>
<evidence type="ECO:0000313" key="10">
    <source>
        <dbReference type="Proteomes" id="UP000295710"/>
    </source>
</evidence>
<dbReference type="PANTHER" id="PTHR30151">
    <property type="entry name" value="ALKANE SULFONATE ABC TRANSPORTER-RELATED, MEMBRANE SUBUNIT"/>
    <property type="match status" value="1"/>
</dbReference>
<dbReference type="EMBL" id="SMMX01000001">
    <property type="protein sequence ID" value="TDA23501.1"/>
    <property type="molecule type" value="Genomic_DNA"/>
</dbReference>
<proteinExistence type="inferred from homology"/>
<keyword evidence="5 7" id="KW-1133">Transmembrane helix</keyword>
<keyword evidence="6 7" id="KW-0472">Membrane</keyword>
<dbReference type="InterPro" id="IPR000515">
    <property type="entry name" value="MetI-like"/>
</dbReference>
<comment type="caution">
    <text evidence="9">The sequence shown here is derived from an EMBL/GenBank/DDBJ whole genome shotgun (WGS) entry which is preliminary data.</text>
</comment>
<comment type="subcellular location">
    <subcellularLocation>
        <location evidence="1 7">Cell membrane</location>
        <topology evidence="1 7">Multi-pass membrane protein</topology>
    </subcellularLocation>
</comment>
<protein>
    <submittedName>
        <fullName evidence="9">ABC transporter permease</fullName>
    </submittedName>
</protein>
<gene>
    <name evidence="9" type="ORF">E1963_00615</name>
</gene>
<comment type="similarity">
    <text evidence="7">Belongs to the binding-protein-dependent transport system permease family.</text>
</comment>
<dbReference type="Gene3D" id="1.10.3720.10">
    <property type="entry name" value="MetI-like"/>
    <property type="match status" value="1"/>
</dbReference>
<reference evidence="9 10" key="1">
    <citation type="journal article" date="2016" name="Nat. Microbiol.">
        <title>The Mouse Intestinal Bacterial Collection (miBC) provides host-specific insight into cultured diversity and functional potential of the gut microbiota.</title>
        <authorList>
            <person name="Lagkouvardos I."/>
            <person name="Pukall R."/>
            <person name="Abt B."/>
            <person name="Foesel B.U."/>
            <person name="Meier-Kolthoff J.P."/>
            <person name="Kumar N."/>
            <person name="Bresciani A."/>
            <person name="Martinez I."/>
            <person name="Just S."/>
            <person name="Ziegler C."/>
            <person name="Brugiroux S."/>
            <person name="Garzetti D."/>
            <person name="Wenning M."/>
            <person name="Bui T.P."/>
            <person name="Wang J."/>
            <person name="Hugenholtz F."/>
            <person name="Plugge C.M."/>
            <person name="Peterson D.A."/>
            <person name="Hornef M.W."/>
            <person name="Baines J.F."/>
            <person name="Smidt H."/>
            <person name="Walter J."/>
            <person name="Kristiansen K."/>
            <person name="Nielsen H.B."/>
            <person name="Haller D."/>
            <person name="Overmann J."/>
            <person name="Stecher B."/>
            <person name="Clavel T."/>
        </authorList>
    </citation>
    <scope>NUCLEOTIDE SEQUENCE [LARGE SCALE GENOMIC DNA]</scope>
    <source>
        <strain evidence="9 10">DSM 28560</strain>
    </source>
</reference>
<feature type="transmembrane region" description="Helical" evidence="7">
    <location>
        <begin position="51"/>
        <end position="70"/>
    </location>
</feature>
<feature type="transmembrane region" description="Helical" evidence="7">
    <location>
        <begin position="175"/>
        <end position="194"/>
    </location>
</feature>
<keyword evidence="2 7" id="KW-0813">Transport</keyword>
<evidence type="ECO:0000256" key="3">
    <source>
        <dbReference type="ARBA" id="ARBA00022475"/>
    </source>
</evidence>
<dbReference type="GO" id="GO:0055085">
    <property type="term" value="P:transmembrane transport"/>
    <property type="evidence" value="ECO:0007669"/>
    <property type="project" value="InterPro"/>
</dbReference>
<feature type="domain" description="ABC transmembrane type-1" evidence="8">
    <location>
        <begin position="44"/>
        <end position="224"/>
    </location>
</feature>
<dbReference type="Proteomes" id="UP000295710">
    <property type="component" value="Unassembled WGS sequence"/>
</dbReference>
<evidence type="ECO:0000256" key="4">
    <source>
        <dbReference type="ARBA" id="ARBA00022692"/>
    </source>
</evidence>
<sequence>MILLIIWQLIAGNNVKIAFYTSYPSEIFLDLLEFAKTGSIWKHIFTTVKEAYLGLLYGTVIGVGLGVLFSQFRIFGKIFVPIISVFQSIPQLTLAPLYILWFGLGLTSKVVLAGLMVFFNVFFSTYNAIKNIDQKLIESATLLGANKTQILWHIVIPSSMPWIMSGVKIGSNVCVVGAIIGEYIGASSGLGWMVTYASSFFQIKRVMACIFILMVIGLIVSWILEQIENYLLRWRNETNLNVKK</sequence>
<keyword evidence="10" id="KW-1185">Reference proteome</keyword>
<feature type="transmembrane region" description="Helical" evidence="7">
    <location>
        <begin position="206"/>
        <end position="224"/>
    </location>
</feature>
<dbReference type="GO" id="GO:0005886">
    <property type="term" value="C:plasma membrane"/>
    <property type="evidence" value="ECO:0007669"/>
    <property type="project" value="UniProtKB-SubCell"/>
</dbReference>
<dbReference type="InterPro" id="IPR035906">
    <property type="entry name" value="MetI-like_sf"/>
</dbReference>
<evidence type="ECO:0000256" key="5">
    <source>
        <dbReference type="ARBA" id="ARBA00022989"/>
    </source>
</evidence>
<evidence type="ECO:0000256" key="6">
    <source>
        <dbReference type="ARBA" id="ARBA00023136"/>
    </source>
</evidence>
<accession>A0A4R4FIW0</accession>
<dbReference type="Pfam" id="PF00528">
    <property type="entry name" value="BPD_transp_1"/>
    <property type="match status" value="1"/>
</dbReference>
<organism evidence="9 10">
    <name type="scientific">Extibacter muris</name>
    <dbReference type="NCBI Taxonomy" id="1796622"/>
    <lineage>
        <taxon>Bacteria</taxon>
        <taxon>Bacillati</taxon>
        <taxon>Bacillota</taxon>
        <taxon>Clostridia</taxon>
        <taxon>Lachnospirales</taxon>
        <taxon>Lachnospiraceae</taxon>
        <taxon>Extibacter</taxon>
    </lineage>
</organism>
<dbReference type="PROSITE" id="PS50928">
    <property type="entry name" value="ABC_TM1"/>
    <property type="match status" value="1"/>
</dbReference>
<name>A0A4R4FIW0_9FIRM</name>
<evidence type="ECO:0000256" key="1">
    <source>
        <dbReference type="ARBA" id="ARBA00004651"/>
    </source>
</evidence>
<dbReference type="CDD" id="cd06261">
    <property type="entry name" value="TM_PBP2"/>
    <property type="match status" value="1"/>
</dbReference>
<evidence type="ECO:0000256" key="2">
    <source>
        <dbReference type="ARBA" id="ARBA00022448"/>
    </source>
</evidence>